<accession>A0A0A9BL00</accession>
<dbReference type="AlphaFoldDB" id="A0A0A9BL00"/>
<protein>
    <submittedName>
        <fullName evidence="1">Uncharacterized protein</fullName>
    </submittedName>
</protein>
<reference evidence="1" key="2">
    <citation type="journal article" date="2015" name="Data Brief">
        <title>Shoot transcriptome of the giant reed, Arundo donax.</title>
        <authorList>
            <person name="Barrero R.A."/>
            <person name="Guerrero F.D."/>
            <person name="Moolhuijzen P."/>
            <person name="Goolsby J.A."/>
            <person name="Tidwell J."/>
            <person name="Bellgard S.E."/>
            <person name="Bellgard M.I."/>
        </authorList>
    </citation>
    <scope>NUCLEOTIDE SEQUENCE</scope>
    <source>
        <tissue evidence="1">Shoot tissue taken approximately 20 cm above the soil surface</tissue>
    </source>
</reference>
<dbReference type="EMBL" id="GBRH01235985">
    <property type="protein sequence ID" value="JAD61910.1"/>
    <property type="molecule type" value="Transcribed_RNA"/>
</dbReference>
<sequence>MHSVAAPNGPLAMPSY</sequence>
<reference evidence="1" key="1">
    <citation type="submission" date="2014-09" db="EMBL/GenBank/DDBJ databases">
        <authorList>
            <person name="Magalhaes I.L.F."/>
            <person name="Oliveira U."/>
            <person name="Santos F.R."/>
            <person name="Vidigal T.H.D.A."/>
            <person name="Brescovit A.D."/>
            <person name="Santos A.J."/>
        </authorList>
    </citation>
    <scope>NUCLEOTIDE SEQUENCE</scope>
    <source>
        <tissue evidence="1">Shoot tissue taken approximately 20 cm above the soil surface</tissue>
    </source>
</reference>
<proteinExistence type="predicted"/>
<name>A0A0A9BL00_ARUDO</name>
<organism evidence="1">
    <name type="scientific">Arundo donax</name>
    <name type="common">Giant reed</name>
    <name type="synonym">Donax arundinaceus</name>
    <dbReference type="NCBI Taxonomy" id="35708"/>
    <lineage>
        <taxon>Eukaryota</taxon>
        <taxon>Viridiplantae</taxon>
        <taxon>Streptophyta</taxon>
        <taxon>Embryophyta</taxon>
        <taxon>Tracheophyta</taxon>
        <taxon>Spermatophyta</taxon>
        <taxon>Magnoliopsida</taxon>
        <taxon>Liliopsida</taxon>
        <taxon>Poales</taxon>
        <taxon>Poaceae</taxon>
        <taxon>PACMAD clade</taxon>
        <taxon>Arundinoideae</taxon>
        <taxon>Arundineae</taxon>
        <taxon>Arundo</taxon>
    </lineage>
</organism>
<evidence type="ECO:0000313" key="1">
    <source>
        <dbReference type="EMBL" id="JAD61910.1"/>
    </source>
</evidence>